<evidence type="ECO:0000256" key="1">
    <source>
        <dbReference type="ARBA" id="ARBA00009437"/>
    </source>
</evidence>
<dbReference type="STRING" id="1267768.BV394_06960"/>
<dbReference type="AlphaFoldDB" id="A0A1U7DHY9"/>
<evidence type="ECO:0000313" key="6">
    <source>
        <dbReference type="EMBL" id="APX89488.1"/>
    </source>
</evidence>
<dbReference type="FunFam" id="1.10.10.10:FF:000001">
    <property type="entry name" value="LysR family transcriptional regulator"/>
    <property type="match status" value="1"/>
</dbReference>
<dbReference type="InterPro" id="IPR000847">
    <property type="entry name" value="LysR_HTH_N"/>
</dbReference>
<comment type="similarity">
    <text evidence="1">Belongs to the LysR transcriptional regulatory family.</text>
</comment>
<keyword evidence="2" id="KW-0805">Transcription regulation</keyword>
<reference evidence="6 7" key="1">
    <citation type="submission" date="2017-01" db="EMBL/GenBank/DDBJ databases">
        <title>Genomic analysis of Xuhuaishuia manganoxidans DY6-4.</title>
        <authorList>
            <person name="Wang X."/>
        </authorList>
    </citation>
    <scope>NUCLEOTIDE SEQUENCE [LARGE SCALE GENOMIC DNA]</scope>
    <source>
        <strain evidence="6 7">DY6-4</strain>
    </source>
</reference>
<dbReference type="InterPro" id="IPR036388">
    <property type="entry name" value="WH-like_DNA-bd_sf"/>
</dbReference>
<evidence type="ECO:0000256" key="2">
    <source>
        <dbReference type="ARBA" id="ARBA00023015"/>
    </source>
</evidence>
<organism evidence="6 7">
    <name type="scientific">Brevirhabdus pacifica</name>
    <dbReference type="NCBI Taxonomy" id="1267768"/>
    <lineage>
        <taxon>Bacteria</taxon>
        <taxon>Pseudomonadati</taxon>
        <taxon>Pseudomonadota</taxon>
        <taxon>Alphaproteobacteria</taxon>
        <taxon>Rhodobacterales</taxon>
        <taxon>Paracoccaceae</taxon>
        <taxon>Brevirhabdus</taxon>
    </lineage>
</organism>
<dbReference type="Pfam" id="PF03466">
    <property type="entry name" value="LysR_substrate"/>
    <property type="match status" value="1"/>
</dbReference>
<dbReference type="RefSeq" id="WP_076979511.1">
    <property type="nucleotide sequence ID" value="NZ_CP019124.1"/>
</dbReference>
<dbReference type="Pfam" id="PF00126">
    <property type="entry name" value="HTH_1"/>
    <property type="match status" value="1"/>
</dbReference>
<dbReference type="PRINTS" id="PR00039">
    <property type="entry name" value="HTHLYSR"/>
</dbReference>
<evidence type="ECO:0000256" key="5">
    <source>
        <dbReference type="ARBA" id="ARBA00023163"/>
    </source>
</evidence>
<dbReference type="SUPFAM" id="SSF53850">
    <property type="entry name" value="Periplasmic binding protein-like II"/>
    <property type="match status" value="1"/>
</dbReference>
<dbReference type="InterPro" id="IPR036390">
    <property type="entry name" value="WH_DNA-bd_sf"/>
</dbReference>
<dbReference type="Proteomes" id="UP000187266">
    <property type="component" value="Chromosome"/>
</dbReference>
<keyword evidence="3" id="KW-0238">DNA-binding</keyword>
<evidence type="ECO:0000313" key="7">
    <source>
        <dbReference type="Proteomes" id="UP000187266"/>
    </source>
</evidence>
<dbReference type="OrthoDB" id="8479357at2"/>
<dbReference type="InterPro" id="IPR005119">
    <property type="entry name" value="LysR_subst-bd"/>
</dbReference>
<accession>A0A1U7DHY9</accession>
<dbReference type="Gene3D" id="3.40.190.10">
    <property type="entry name" value="Periplasmic binding protein-like II"/>
    <property type="match status" value="2"/>
</dbReference>
<evidence type="ECO:0000256" key="4">
    <source>
        <dbReference type="ARBA" id="ARBA00023159"/>
    </source>
</evidence>
<accession>A0A2M9DDJ5</accession>
<proteinExistence type="inferred from homology"/>
<keyword evidence="7" id="KW-1185">Reference proteome</keyword>
<evidence type="ECO:0000256" key="3">
    <source>
        <dbReference type="ARBA" id="ARBA00023125"/>
    </source>
</evidence>
<protein>
    <submittedName>
        <fullName evidence="6">Uncharacterized protein</fullName>
    </submittedName>
</protein>
<keyword evidence="4" id="KW-0010">Activator</keyword>
<dbReference type="GO" id="GO:2000142">
    <property type="term" value="P:regulation of DNA-templated transcription initiation"/>
    <property type="evidence" value="ECO:0007669"/>
    <property type="project" value="TreeGrafter"/>
</dbReference>
<dbReference type="GO" id="GO:0003700">
    <property type="term" value="F:DNA-binding transcription factor activity"/>
    <property type="evidence" value="ECO:0007669"/>
    <property type="project" value="InterPro"/>
</dbReference>
<dbReference type="GO" id="GO:0003677">
    <property type="term" value="F:DNA binding"/>
    <property type="evidence" value="ECO:0007669"/>
    <property type="project" value="UniProtKB-KW"/>
</dbReference>
<sequence length="307" mass="33663">MIKTRQLIYLKKAIEVGNITKAAEQLHVAQTALGIQIRNLEDELGVQLLHRHSRGVTATAAGELMLAHAESILSKLDEARVAVTALSGSGVRPLSLGLTPSIIRLVGDDVVMRLEEQFPQLSLRIVEDFSFVLQRLLTQGELDCALTYTPDPDPNLERRAILEEDLVYITAPEFGLPEGPISFREMIESDLALTGQEDAVYQMVNRNAERLGLKLNVAYQVQSIRAVKNLVAKGVAATVMPYGAAEGELRKGRLLSRKIEAPAVTRTLVFTYPRDRAAIADTPDVARLIALIGDLLLAAEGPIMRRL</sequence>
<dbReference type="Gene3D" id="1.10.10.10">
    <property type="entry name" value="Winged helix-like DNA-binding domain superfamily/Winged helix DNA-binding domain"/>
    <property type="match status" value="1"/>
</dbReference>
<dbReference type="SUPFAM" id="SSF46785">
    <property type="entry name" value="Winged helix' DNA-binding domain"/>
    <property type="match status" value="1"/>
</dbReference>
<dbReference type="PANTHER" id="PTHR30293:SF0">
    <property type="entry name" value="NITROGEN ASSIMILATION REGULATORY PROTEIN NAC"/>
    <property type="match status" value="1"/>
</dbReference>
<keyword evidence="5" id="KW-0804">Transcription</keyword>
<name>A0A1U7DHY9_9RHOB</name>
<dbReference type="PANTHER" id="PTHR30293">
    <property type="entry name" value="TRANSCRIPTIONAL REGULATORY PROTEIN NAC-RELATED"/>
    <property type="match status" value="1"/>
</dbReference>
<gene>
    <name evidence="6" type="ORF">BV394_06960</name>
</gene>
<dbReference type="EMBL" id="CP019124">
    <property type="protein sequence ID" value="APX89488.1"/>
    <property type="molecule type" value="Genomic_DNA"/>
</dbReference>
<dbReference type="PROSITE" id="PS50931">
    <property type="entry name" value="HTH_LYSR"/>
    <property type="match status" value="1"/>
</dbReference>